<dbReference type="InterPro" id="IPR000568">
    <property type="entry name" value="ATP_synth_F0_asu"/>
</dbReference>
<organism evidence="13 14">
    <name type="scientific">Sulfurovum zhangzhouensis</name>
    <dbReference type="NCBI Taxonomy" id="3019067"/>
    <lineage>
        <taxon>Bacteria</taxon>
        <taxon>Pseudomonadati</taxon>
        <taxon>Campylobacterota</taxon>
        <taxon>Epsilonproteobacteria</taxon>
        <taxon>Campylobacterales</taxon>
        <taxon>Sulfurovaceae</taxon>
        <taxon>Sulfurovum</taxon>
    </lineage>
</organism>
<feature type="transmembrane region" description="Helical" evidence="11">
    <location>
        <begin position="6"/>
        <end position="33"/>
    </location>
</feature>
<dbReference type="CDD" id="cd00310">
    <property type="entry name" value="ATP-synt_Fo_a_6"/>
    <property type="match status" value="1"/>
</dbReference>
<evidence type="ECO:0000256" key="1">
    <source>
        <dbReference type="ARBA" id="ARBA00004141"/>
    </source>
</evidence>
<keyword evidence="4 11" id="KW-0138">CF(0)</keyword>
<comment type="similarity">
    <text evidence="2 11 12">Belongs to the ATPase A chain family.</text>
</comment>
<sequence length="239" mass="26321">MEGIFTYLGAIFGHGQMLFISHMILVAGIVLFVAKIATKSLRAVPGGTQNVMESYLGGVISMGTDVLGEENARKYLPLIATLGLFIFTSNMLGIIPGFESPTSNINITLTLAMIVFFYYNYEGIRKNGVIHYFAHFAGPVKLLAPLMFPIEIISHLSRIVSLSFRLFGSIRGDDMFLWVLLMLTPWIVPLAPFFLLTVMGVLQTFVFMILTFVYLAGAVAIDESHEKAPNPIADTMGEV</sequence>
<feature type="transmembrane region" description="Helical" evidence="11">
    <location>
        <begin position="175"/>
        <end position="195"/>
    </location>
</feature>
<dbReference type="Gene3D" id="1.20.120.220">
    <property type="entry name" value="ATP synthase, F0 complex, subunit A"/>
    <property type="match status" value="1"/>
</dbReference>
<dbReference type="RefSeq" id="WP_289412227.1">
    <property type="nucleotide sequence ID" value="NZ_JAQIBD010000001.1"/>
</dbReference>
<reference evidence="13" key="1">
    <citation type="submission" date="2023-01" db="EMBL/GenBank/DDBJ databases">
        <title>Sulfurovum sp. zt1-1 genome assembly.</title>
        <authorList>
            <person name="Wang J."/>
        </authorList>
    </citation>
    <scope>NUCLEOTIDE SEQUENCE</scope>
    <source>
        <strain evidence="13">Zt1-1</strain>
    </source>
</reference>
<dbReference type="SUPFAM" id="SSF81336">
    <property type="entry name" value="F1F0 ATP synthase subunit A"/>
    <property type="match status" value="1"/>
</dbReference>
<feature type="transmembrane region" description="Helical" evidence="11">
    <location>
        <begin position="201"/>
        <end position="221"/>
    </location>
</feature>
<keyword evidence="9 11" id="KW-0472">Membrane</keyword>
<dbReference type="PANTHER" id="PTHR42823">
    <property type="entry name" value="ATP SYNTHASE SUBUNIT A, CHLOROPLASTIC"/>
    <property type="match status" value="1"/>
</dbReference>
<evidence type="ECO:0000256" key="9">
    <source>
        <dbReference type="ARBA" id="ARBA00023136"/>
    </source>
</evidence>
<comment type="caution">
    <text evidence="13">The sequence shown here is derived from an EMBL/GenBank/DDBJ whole genome shotgun (WGS) entry which is preliminary data.</text>
</comment>
<evidence type="ECO:0000256" key="3">
    <source>
        <dbReference type="ARBA" id="ARBA00022448"/>
    </source>
</evidence>
<dbReference type="NCBIfam" id="TIGR01131">
    <property type="entry name" value="ATP_synt_6_or_A"/>
    <property type="match status" value="1"/>
</dbReference>
<keyword evidence="11" id="KW-1003">Cell membrane</keyword>
<evidence type="ECO:0000256" key="4">
    <source>
        <dbReference type="ARBA" id="ARBA00022547"/>
    </source>
</evidence>
<evidence type="ECO:0000256" key="11">
    <source>
        <dbReference type="HAMAP-Rule" id="MF_01393"/>
    </source>
</evidence>
<dbReference type="Proteomes" id="UP001169069">
    <property type="component" value="Unassembled WGS sequence"/>
</dbReference>
<evidence type="ECO:0000256" key="12">
    <source>
        <dbReference type="RuleBase" id="RU000483"/>
    </source>
</evidence>
<dbReference type="PRINTS" id="PR00123">
    <property type="entry name" value="ATPASEA"/>
</dbReference>
<dbReference type="PANTHER" id="PTHR42823:SF3">
    <property type="entry name" value="ATP SYNTHASE SUBUNIT A, CHLOROPLASTIC"/>
    <property type="match status" value="1"/>
</dbReference>
<evidence type="ECO:0000313" key="13">
    <source>
        <dbReference type="EMBL" id="MDM5270954.1"/>
    </source>
</evidence>
<dbReference type="InterPro" id="IPR045082">
    <property type="entry name" value="ATP_syn_F0_a_bact/chloroplast"/>
</dbReference>
<evidence type="ECO:0000256" key="8">
    <source>
        <dbReference type="ARBA" id="ARBA00023065"/>
    </source>
</evidence>
<evidence type="ECO:0000256" key="7">
    <source>
        <dbReference type="ARBA" id="ARBA00022989"/>
    </source>
</evidence>
<keyword evidence="7 11" id="KW-1133">Transmembrane helix</keyword>
<dbReference type="EMBL" id="JAQIBD010000001">
    <property type="protein sequence ID" value="MDM5270954.1"/>
    <property type="molecule type" value="Genomic_DNA"/>
</dbReference>
<keyword evidence="6 11" id="KW-0375">Hydrogen ion transport</keyword>
<dbReference type="NCBIfam" id="NF004481">
    <property type="entry name" value="PRK05815.2-3"/>
    <property type="match status" value="1"/>
</dbReference>
<keyword evidence="10 11" id="KW-0066">ATP synthesis</keyword>
<comment type="subcellular location">
    <subcellularLocation>
        <location evidence="11 12">Cell membrane</location>
        <topology evidence="11 12">Multi-pass membrane protein</topology>
    </subcellularLocation>
    <subcellularLocation>
        <location evidence="1">Membrane</location>
        <topology evidence="1">Multi-pass membrane protein</topology>
    </subcellularLocation>
</comment>
<dbReference type="InterPro" id="IPR035908">
    <property type="entry name" value="F0_ATP_A_sf"/>
</dbReference>
<dbReference type="HAMAP" id="MF_01393">
    <property type="entry name" value="ATP_synth_a_bact"/>
    <property type="match status" value="1"/>
</dbReference>
<name>A0ABT7QWN9_9BACT</name>
<keyword evidence="8 11" id="KW-0406">Ion transport</keyword>
<evidence type="ECO:0000256" key="10">
    <source>
        <dbReference type="ARBA" id="ARBA00023310"/>
    </source>
</evidence>
<evidence type="ECO:0000256" key="5">
    <source>
        <dbReference type="ARBA" id="ARBA00022692"/>
    </source>
</evidence>
<comment type="function">
    <text evidence="11 12">Key component of the proton channel; it plays a direct role in the translocation of protons across the membrane.</text>
</comment>
<feature type="transmembrane region" description="Helical" evidence="11">
    <location>
        <begin position="104"/>
        <end position="121"/>
    </location>
</feature>
<feature type="transmembrane region" description="Helical" evidence="11">
    <location>
        <begin position="75"/>
        <end position="98"/>
    </location>
</feature>
<keyword evidence="3 11" id="KW-0813">Transport</keyword>
<evidence type="ECO:0000256" key="6">
    <source>
        <dbReference type="ARBA" id="ARBA00022781"/>
    </source>
</evidence>
<evidence type="ECO:0000313" key="14">
    <source>
        <dbReference type="Proteomes" id="UP001169069"/>
    </source>
</evidence>
<keyword evidence="5 11" id="KW-0812">Transmembrane</keyword>
<keyword evidence="14" id="KW-1185">Reference proteome</keyword>
<dbReference type="Pfam" id="PF00119">
    <property type="entry name" value="ATP-synt_A"/>
    <property type="match status" value="1"/>
</dbReference>
<accession>A0ABT7QWN9</accession>
<proteinExistence type="inferred from homology"/>
<gene>
    <name evidence="11" type="primary">atpB</name>
    <name evidence="13" type="ORF">PGH07_02035</name>
</gene>
<evidence type="ECO:0000256" key="2">
    <source>
        <dbReference type="ARBA" id="ARBA00006810"/>
    </source>
</evidence>
<protein>
    <recommendedName>
        <fullName evidence="11 12">ATP synthase subunit a</fullName>
    </recommendedName>
    <alternativeName>
        <fullName evidence="11">ATP synthase F0 sector subunit a</fullName>
    </alternativeName>
    <alternativeName>
        <fullName evidence="11">F-ATPase subunit 6</fullName>
    </alternativeName>
</protein>